<gene>
    <name evidence="1" type="ORF">Anapl_05904</name>
</gene>
<dbReference type="AlphaFoldDB" id="R0L591"/>
<dbReference type="EMBL" id="KB743167">
    <property type="protein sequence ID" value="EOB00764.1"/>
    <property type="molecule type" value="Genomic_DNA"/>
</dbReference>
<dbReference type="Proteomes" id="UP000296049">
    <property type="component" value="Unassembled WGS sequence"/>
</dbReference>
<proteinExistence type="predicted"/>
<keyword evidence="2" id="KW-1185">Reference proteome</keyword>
<evidence type="ECO:0000313" key="1">
    <source>
        <dbReference type="EMBL" id="EOB00764.1"/>
    </source>
</evidence>
<organism evidence="1 2">
    <name type="scientific">Anas platyrhynchos</name>
    <name type="common">Mallard</name>
    <name type="synonym">Anas boschas</name>
    <dbReference type="NCBI Taxonomy" id="8839"/>
    <lineage>
        <taxon>Eukaryota</taxon>
        <taxon>Metazoa</taxon>
        <taxon>Chordata</taxon>
        <taxon>Craniata</taxon>
        <taxon>Vertebrata</taxon>
        <taxon>Euteleostomi</taxon>
        <taxon>Archelosauria</taxon>
        <taxon>Archosauria</taxon>
        <taxon>Dinosauria</taxon>
        <taxon>Saurischia</taxon>
        <taxon>Theropoda</taxon>
        <taxon>Coelurosauria</taxon>
        <taxon>Aves</taxon>
        <taxon>Neognathae</taxon>
        <taxon>Galloanserae</taxon>
        <taxon>Anseriformes</taxon>
        <taxon>Anatidae</taxon>
        <taxon>Anatinae</taxon>
        <taxon>Anas</taxon>
    </lineage>
</organism>
<name>R0L591_ANAPL</name>
<accession>R0L591</accession>
<evidence type="ECO:0000313" key="2">
    <source>
        <dbReference type="Proteomes" id="UP000296049"/>
    </source>
</evidence>
<protein>
    <submittedName>
        <fullName evidence="1">Uncharacterized protein</fullName>
    </submittedName>
</protein>
<reference evidence="2" key="1">
    <citation type="journal article" date="2013" name="Nat. Genet.">
        <title>The duck genome and transcriptome provide insight into an avian influenza virus reservoir species.</title>
        <authorList>
            <person name="Huang Y."/>
            <person name="Li Y."/>
            <person name="Burt D.W."/>
            <person name="Chen H."/>
            <person name="Zhang Y."/>
            <person name="Qian W."/>
            <person name="Kim H."/>
            <person name="Gan S."/>
            <person name="Zhao Y."/>
            <person name="Li J."/>
            <person name="Yi K."/>
            <person name="Feng H."/>
            <person name="Zhu P."/>
            <person name="Li B."/>
            <person name="Liu Q."/>
            <person name="Fairley S."/>
            <person name="Magor K.E."/>
            <person name="Du Z."/>
            <person name="Hu X."/>
            <person name="Goodman L."/>
            <person name="Tafer H."/>
            <person name="Vignal A."/>
            <person name="Lee T."/>
            <person name="Kim K.W."/>
            <person name="Sheng Z."/>
            <person name="An Y."/>
            <person name="Searle S."/>
            <person name="Herrero J."/>
            <person name="Groenen M.A."/>
            <person name="Crooijmans R.P."/>
            <person name="Faraut T."/>
            <person name="Cai Q."/>
            <person name="Webster R.G."/>
            <person name="Aldridge J.R."/>
            <person name="Warren W.C."/>
            <person name="Bartschat S."/>
            <person name="Kehr S."/>
            <person name="Marz M."/>
            <person name="Stadler P.F."/>
            <person name="Smith J."/>
            <person name="Kraus R.H."/>
            <person name="Zhao Y."/>
            <person name="Ren L."/>
            <person name="Fei J."/>
            <person name="Morisson M."/>
            <person name="Kaiser P."/>
            <person name="Griffin D.K."/>
            <person name="Rao M."/>
            <person name="Pitel F."/>
            <person name="Wang J."/>
            <person name="Li N."/>
        </authorList>
    </citation>
    <scope>NUCLEOTIDE SEQUENCE [LARGE SCALE GENOMIC DNA]</scope>
</reference>
<sequence length="196" mass="21287">MRAPMYVLNVFIRVPINNTSLPRPLKRAVPKYGRYLPPVLQDAAQTASFGAAREGASVPGWGGGTRWWDVMPSAPKLCLKHREQQEVNAPVLAEQQPCGQKFRYFNRLELRVQDNSAGEPAGSRGMCAYFTKTAPHTKAMLGIVPAPQPGNPTPDHAALQRGQLGLVGIKARAPGNNRASGMWSPASQWLCEDGAC</sequence>